<dbReference type="EMBL" id="FOSD01000001">
    <property type="protein sequence ID" value="SFJ47686.1"/>
    <property type="molecule type" value="Genomic_DNA"/>
</dbReference>
<evidence type="ECO:0008006" key="3">
    <source>
        <dbReference type="Google" id="ProtNLM"/>
    </source>
</evidence>
<reference evidence="1 2" key="1">
    <citation type="submission" date="2016-10" db="EMBL/GenBank/DDBJ databases">
        <authorList>
            <person name="Varghese N."/>
            <person name="Submissions S."/>
        </authorList>
    </citation>
    <scope>NUCLEOTIDE SEQUENCE [LARGE SCALE GENOMIC DNA]</scope>
    <source>
        <strain evidence="1 2">YR512</strain>
    </source>
</reference>
<gene>
    <name evidence="1" type="ORF">SAMN05518863_101624</name>
</gene>
<proteinExistence type="predicted"/>
<organism evidence="1 2">
    <name type="scientific">Candidatus Pantoea symbiotica</name>
    <dbReference type="NCBI Taxonomy" id="1884370"/>
    <lineage>
        <taxon>Bacteria</taxon>
        <taxon>Pseudomonadati</taxon>
        <taxon>Pseudomonadota</taxon>
        <taxon>Gammaproteobacteria</taxon>
        <taxon>Enterobacterales</taxon>
        <taxon>Erwiniaceae</taxon>
        <taxon>Pantoea</taxon>
    </lineage>
</organism>
<dbReference type="Proteomes" id="UP000198841">
    <property type="component" value="Unassembled WGS sequence"/>
</dbReference>
<sequence>MTTMKNCLDCGKCFQAEQSKPAFELKSLLCLFTRSPFALRLMLIEKLTGKQLVERPCPNLIWRG</sequence>
<name>A0A1I3RR71_9GAMM</name>
<protein>
    <recommendedName>
        <fullName evidence="3">4Fe-4S ferredoxin-type domain-containing protein</fullName>
    </recommendedName>
</protein>
<dbReference type="RefSeq" id="WP_008102539.1">
    <property type="nucleotide sequence ID" value="NZ_FOSD01000001.1"/>
</dbReference>
<accession>A0A1I3RR71</accession>
<evidence type="ECO:0000313" key="2">
    <source>
        <dbReference type="Proteomes" id="UP000198841"/>
    </source>
</evidence>
<evidence type="ECO:0000313" key="1">
    <source>
        <dbReference type="EMBL" id="SFJ47686.1"/>
    </source>
</evidence>
<comment type="caution">
    <text evidence="1">The sequence shown here is derived from an EMBL/GenBank/DDBJ whole genome shotgun (WGS) entry which is preliminary data.</text>
</comment>
<keyword evidence="2" id="KW-1185">Reference proteome</keyword>